<comment type="caution">
    <text evidence="1">The sequence shown here is derived from an EMBL/GenBank/DDBJ whole genome shotgun (WGS) entry which is preliminary data.</text>
</comment>
<dbReference type="AlphaFoldDB" id="A0AAN9FH09"/>
<reference evidence="1 2" key="1">
    <citation type="submission" date="2024-01" db="EMBL/GenBank/DDBJ databases">
        <title>The genomes of 5 underutilized Papilionoideae crops provide insights into root nodulation and disease resistanc.</title>
        <authorList>
            <person name="Yuan L."/>
        </authorList>
    </citation>
    <scope>NUCLEOTIDE SEQUENCE [LARGE SCALE GENOMIC DNA]</scope>
    <source>
        <strain evidence="1">ZHUSHIDOU_FW_LH</strain>
        <tissue evidence="1">Leaf</tissue>
    </source>
</reference>
<evidence type="ECO:0000313" key="2">
    <source>
        <dbReference type="Proteomes" id="UP001372338"/>
    </source>
</evidence>
<name>A0AAN9FH09_CROPI</name>
<dbReference type="EMBL" id="JAYWIO010000003">
    <property type="protein sequence ID" value="KAK7275585.1"/>
    <property type="molecule type" value="Genomic_DNA"/>
</dbReference>
<proteinExistence type="predicted"/>
<organism evidence="1 2">
    <name type="scientific">Crotalaria pallida</name>
    <name type="common">Smooth rattlebox</name>
    <name type="synonym">Crotalaria striata</name>
    <dbReference type="NCBI Taxonomy" id="3830"/>
    <lineage>
        <taxon>Eukaryota</taxon>
        <taxon>Viridiplantae</taxon>
        <taxon>Streptophyta</taxon>
        <taxon>Embryophyta</taxon>
        <taxon>Tracheophyta</taxon>
        <taxon>Spermatophyta</taxon>
        <taxon>Magnoliopsida</taxon>
        <taxon>eudicotyledons</taxon>
        <taxon>Gunneridae</taxon>
        <taxon>Pentapetalae</taxon>
        <taxon>rosids</taxon>
        <taxon>fabids</taxon>
        <taxon>Fabales</taxon>
        <taxon>Fabaceae</taxon>
        <taxon>Papilionoideae</taxon>
        <taxon>50 kb inversion clade</taxon>
        <taxon>genistoids sensu lato</taxon>
        <taxon>core genistoids</taxon>
        <taxon>Crotalarieae</taxon>
        <taxon>Crotalaria</taxon>
    </lineage>
</organism>
<protein>
    <submittedName>
        <fullName evidence="1">Uncharacterized protein</fullName>
    </submittedName>
</protein>
<gene>
    <name evidence="1" type="ORF">RIF29_16704</name>
</gene>
<evidence type="ECO:0000313" key="1">
    <source>
        <dbReference type="EMBL" id="KAK7275585.1"/>
    </source>
</evidence>
<dbReference type="Proteomes" id="UP001372338">
    <property type="component" value="Unassembled WGS sequence"/>
</dbReference>
<keyword evidence="2" id="KW-1185">Reference proteome</keyword>
<sequence length="122" mass="13195">MALMAEEKAKYVVEARNRVRPGLDLVRGSNAMKKGSVVRGGEREEGDGIEARKTMVGKIHVLIDCLWRNGLVEALQVVVQVGVSNMEEEGNKHYGDGGGEGFMVMVVVEVSAMDAKGGFVPY</sequence>
<accession>A0AAN9FH09</accession>